<dbReference type="RefSeq" id="WP_182171507.1">
    <property type="nucleotide sequence ID" value="NZ_JACFXU010000014.1"/>
</dbReference>
<dbReference type="Proteomes" id="UP000539350">
    <property type="component" value="Unassembled WGS sequence"/>
</dbReference>
<keyword evidence="2" id="KW-1185">Reference proteome</keyword>
<dbReference type="InterPro" id="IPR032720">
    <property type="entry name" value="Cys_rich_CWC"/>
</dbReference>
<comment type="caution">
    <text evidence="1">The sequence shown here is derived from an EMBL/GenBank/DDBJ whole genome shotgun (WGS) entry which is preliminary data.</text>
</comment>
<dbReference type="Pfam" id="PF14375">
    <property type="entry name" value="Cys_rich_CWC"/>
    <property type="match status" value="1"/>
</dbReference>
<evidence type="ECO:0000313" key="2">
    <source>
        <dbReference type="Proteomes" id="UP000539350"/>
    </source>
</evidence>
<accession>A0A7W2YK65</accession>
<gene>
    <name evidence="1" type="ORF">H2508_07800</name>
</gene>
<organism evidence="1 2">
    <name type="scientific">Sediminihaliea albiluteola</name>
    <dbReference type="NCBI Taxonomy" id="2758564"/>
    <lineage>
        <taxon>Bacteria</taxon>
        <taxon>Pseudomonadati</taxon>
        <taxon>Pseudomonadota</taxon>
        <taxon>Gammaproteobacteria</taxon>
        <taxon>Cellvibrionales</taxon>
        <taxon>Halieaceae</taxon>
        <taxon>Sediminihaliea</taxon>
    </lineage>
</organism>
<proteinExistence type="predicted"/>
<evidence type="ECO:0000313" key="1">
    <source>
        <dbReference type="EMBL" id="MBA6413013.1"/>
    </source>
</evidence>
<dbReference type="EMBL" id="JACFXU010000014">
    <property type="protein sequence ID" value="MBA6413013.1"/>
    <property type="molecule type" value="Genomic_DNA"/>
</dbReference>
<reference evidence="1 2" key="1">
    <citation type="submission" date="2020-07" db="EMBL/GenBank/DDBJ databases">
        <title>Halieaceae bacterium, F7430, whole genome shotgun sequencing project.</title>
        <authorList>
            <person name="Jiang S."/>
            <person name="Liu Z.W."/>
            <person name="Du Z.J."/>
        </authorList>
    </citation>
    <scope>NUCLEOTIDE SEQUENCE [LARGE SCALE GENOMIC DNA]</scope>
    <source>
        <strain evidence="1 2">F7430</strain>
    </source>
</reference>
<name>A0A7W2YK65_9GAMM</name>
<protein>
    <submittedName>
        <fullName evidence="1">Cysteine-rich CWC family protein</fullName>
    </submittedName>
</protein>
<sequence length="73" mass="7863">MNDSHHKPASTKLCPLCNKDNQCALSAGQSIEHCWCQSSSISSQALSRIPASAKGRQCLCPQCGSPQGVKYER</sequence>
<dbReference type="AlphaFoldDB" id="A0A7W2YK65"/>